<evidence type="ECO:0000313" key="1">
    <source>
        <dbReference type="EMBL" id="KAA9150786.1"/>
    </source>
</evidence>
<sequence length="81" mass="9215">MKVTVDELDRLLRAEVSDPKLILDHEEFRVVPVGTLRRYPGARGVISQAALRAQLPRGRKPTTRELATRATILNSRLKQRL</sequence>
<keyword evidence="2" id="KW-1185">Reference proteome</keyword>
<protein>
    <submittedName>
        <fullName evidence="1">Uncharacterized protein</fullName>
    </submittedName>
</protein>
<dbReference type="AlphaFoldDB" id="A0A5N0UQ60"/>
<organism evidence="1 2">
    <name type="scientific">Amycolatopsis acidicola</name>
    <dbReference type="NCBI Taxonomy" id="2596893"/>
    <lineage>
        <taxon>Bacteria</taxon>
        <taxon>Bacillati</taxon>
        <taxon>Actinomycetota</taxon>
        <taxon>Actinomycetes</taxon>
        <taxon>Pseudonocardiales</taxon>
        <taxon>Pseudonocardiaceae</taxon>
        <taxon>Amycolatopsis</taxon>
    </lineage>
</organism>
<name>A0A5N0UQ60_9PSEU</name>
<dbReference type="RefSeq" id="WP_144756825.1">
    <property type="nucleotide sequence ID" value="NZ_VMNW02000112.1"/>
</dbReference>
<evidence type="ECO:0000313" key="2">
    <source>
        <dbReference type="Proteomes" id="UP000319769"/>
    </source>
</evidence>
<gene>
    <name evidence="1" type="ORF">FPZ12_040420</name>
</gene>
<proteinExistence type="predicted"/>
<reference evidence="1" key="1">
    <citation type="submission" date="2019-09" db="EMBL/GenBank/DDBJ databases">
        <authorList>
            <person name="Teo W.F.A."/>
            <person name="Duangmal K."/>
        </authorList>
    </citation>
    <scope>NUCLEOTIDE SEQUENCE [LARGE SCALE GENOMIC DNA]</scope>
    <source>
        <strain evidence="1">K81G1</strain>
    </source>
</reference>
<dbReference type="Proteomes" id="UP000319769">
    <property type="component" value="Unassembled WGS sequence"/>
</dbReference>
<accession>A0A5N0UQ60</accession>
<dbReference type="EMBL" id="VMNW02000112">
    <property type="protein sequence ID" value="KAA9150786.1"/>
    <property type="molecule type" value="Genomic_DNA"/>
</dbReference>
<comment type="caution">
    <text evidence="1">The sequence shown here is derived from an EMBL/GenBank/DDBJ whole genome shotgun (WGS) entry which is preliminary data.</text>
</comment>